<dbReference type="Proteomes" id="UP000003288">
    <property type="component" value="Unassembled WGS sequence"/>
</dbReference>
<dbReference type="GO" id="GO:0006782">
    <property type="term" value="P:protoporphyrinogen IX biosynthetic process"/>
    <property type="evidence" value="ECO:0007669"/>
    <property type="project" value="UniProtKB-UniRule"/>
</dbReference>
<dbReference type="InterPro" id="IPR036108">
    <property type="entry name" value="4pyrrol_syn_uPrphyn_synt_sf"/>
</dbReference>
<comment type="catalytic activity">
    <reaction evidence="8 9">
        <text>hydroxymethylbilane = uroporphyrinogen III + H2O</text>
        <dbReference type="Rhea" id="RHEA:18965"/>
        <dbReference type="ChEBI" id="CHEBI:15377"/>
        <dbReference type="ChEBI" id="CHEBI:57308"/>
        <dbReference type="ChEBI" id="CHEBI:57845"/>
        <dbReference type="EC" id="4.2.1.75"/>
    </reaction>
</comment>
<evidence type="ECO:0000256" key="2">
    <source>
        <dbReference type="ARBA" id="ARBA00008133"/>
    </source>
</evidence>
<evidence type="ECO:0000256" key="9">
    <source>
        <dbReference type="RuleBase" id="RU366031"/>
    </source>
</evidence>
<proteinExistence type="inferred from homology"/>
<organism evidence="11 12">
    <name type="scientific">Caminibacter mediatlanticus TB-2</name>
    <dbReference type="NCBI Taxonomy" id="391592"/>
    <lineage>
        <taxon>Bacteria</taxon>
        <taxon>Pseudomonadati</taxon>
        <taxon>Campylobacterota</taxon>
        <taxon>Epsilonproteobacteria</taxon>
        <taxon>Nautiliales</taxon>
        <taxon>Nautiliaceae</taxon>
        <taxon>Caminibacter</taxon>
    </lineage>
</organism>
<reference evidence="11 12" key="1">
    <citation type="journal article" date="2011" name="Stand. Genomic Sci.">
        <title>Draft genome sequence of Caminibacter mediatlanticus strain TB-2, an epsilonproteobacterium isolated from a deep-sea hydrothermal vent.</title>
        <authorList>
            <person name="Giovannelli D."/>
            <person name="Ferriera S."/>
            <person name="Johnson J."/>
            <person name="Kravitz S."/>
            <person name="Perez-Rodriguez I."/>
            <person name="Ricci J."/>
            <person name="O'Brien C."/>
            <person name="Voordeckers J.W."/>
            <person name="Bini E."/>
            <person name="Vetriani C."/>
        </authorList>
    </citation>
    <scope>NUCLEOTIDE SEQUENCE [LARGE SCALE GENOMIC DNA]</scope>
    <source>
        <strain evidence="11 12">TB-2</strain>
    </source>
</reference>
<dbReference type="GO" id="GO:0004852">
    <property type="term" value="F:uroporphyrinogen-III synthase activity"/>
    <property type="evidence" value="ECO:0007669"/>
    <property type="project" value="UniProtKB-UniRule"/>
</dbReference>
<dbReference type="EC" id="4.2.1.75" evidence="3 9"/>
<evidence type="ECO:0000259" key="10">
    <source>
        <dbReference type="Pfam" id="PF02602"/>
    </source>
</evidence>
<name>A0AAI9AHV6_9BACT</name>
<sequence length="213" mass="24364">MRIYLLNNEKYEGVENYPVISFSPLISSIEFDNIDYLIFTSKNAVRITNAIIDEWKKIPTIAIGKATANEIKHLGGSVEYQSNSGYGEELAKEIDKIYKNKTFLWLRPKKVVTNLKEYIKNNTLIEIIVYETICNKPNKKLIKPAIVIFTSPSTVKCFSKIENFEEIIPIAIGKKTKEVLKQFTSSEIFIPKNPNIKECINLAKNINKSNLLN</sequence>
<comment type="similarity">
    <text evidence="2 9">Belongs to the uroporphyrinogen-III synthase family.</text>
</comment>
<accession>A0AAI9AHV6</accession>
<gene>
    <name evidence="11" type="primary">hemD</name>
    <name evidence="11" type="ORF">CMTB2_00979</name>
</gene>
<dbReference type="PANTHER" id="PTHR38042:SF1">
    <property type="entry name" value="UROPORPHYRINOGEN-III SYNTHASE, CHLOROPLASTIC"/>
    <property type="match status" value="1"/>
</dbReference>
<keyword evidence="4 9" id="KW-0456">Lyase</keyword>
<comment type="function">
    <text evidence="6 9">Catalyzes cyclization of the linear tetrapyrrole, hydroxymethylbilane, to the macrocyclic uroporphyrinogen III.</text>
</comment>
<evidence type="ECO:0000256" key="3">
    <source>
        <dbReference type="ARBA" id="ARBA00013109"/>
    </source>
</evidence>
<comment type="pathway">
    <text evidence="1 9">Porphyrin-containing compound metabolism; protoporphyrin-IX biosynthesis; coproporphyrinogen-III from 5-aminolevulinate: step 3/4.</text>
</comment>
<dbReference type="GO" id="GO:0006780">
    <property type="term" value="P:uroporphyrinogen III biosynthetic process"/>
    <property type="evidence" value="ECO:0007669"/>
    <property type="project" value="UniProtKB-UniRule"/>
</dbReference>
<evidence type="ECO:0000256" key="4">
    <source>
        <dbReference type="ARBA" id="ARBA00023239"/>
    </source>
</evidence>
<evidence type="ECO:0000256" key="6">
    <source>
        <dbReference type="ARBA" id="ARBA00037589"/>
    </source>
</evidence>
<dbReference type="SUPFAM" id="SSF69618">
    <property type="entry name" value="HemD-like"/>
    <property type="match status" value="1"/>
</dbReference>
<evidence type="ECO:0000256" key="1">
    <source>
        <dbReference type="ARBA" id="ARBA00004772"/>
    </source>
</evidence>
<evidence type="ECO:0000256" key="7">
    <source>
        <dbReference type="ARBA" id="ARBA00040167"/>
    </source>
</evidence>
<dbReference type="Gene3D" id="3.40.50.10090">
    <property type="match status" value="2"/>
</dbReference>
<keyword evidence="5 9" id="KW-0627">Porphyrin biosynthesis</keyword>
<dbReference type="RefSeq" id="WP_007474349.1">
    <property type="nucleotide sequence ID" value="NZ_ABCJ01000003.1"/>
</dbReference>
<dbReference type="AlphaFoldDB" id="A0AAI9AHV6"/>
<dbReference type="InterPro" id="IPR003754">
    <property type="entry name" value="4pyrrol_synth_uPrphyn_synth"/>
</dbReference>
<protein>
    <recommendedName>
        <fullName evidence="7 9">Uroporphyrinogen-III synthase</fullName>
        <ecNumber evidence="3 9">4.2.1.75</ecNumber>
    </recommendedName>
</protein>
<dbReference type="EMBL" id="ABCJ01000003">
    <property type="protein sequence ID" value="EDM23797.1"/>
    <property type="molecule type" value="Genomic_DNA"/>
</dbReference>
<dbReference type="Pfam" id="PF02602">
    <property type="entry name" value="HEM4"/>
    <property type="match status" value="1"/>
</dbReference>
<comment type="caution">
    <text evidence="11">The sequence shown here is derived from an EMBL/GenBank/DDBJ whole genome shotgun (WGS) entry which is preliminary data.</text>
</comment>
<evidence type="ECO:0000256" key="5">
    <source>
        <dbReference type="ARBA" id="ARBA00023244"/>
    </source>
</evidence>
<evidence type="ECO:0000313" key="11">
    <source>
        <dbReference type="EMBL" id="EDM23797.1"/>
    </source>
</evidence>
<dbReference type="InterPro" id="IPR039793">
    <property type="entry name" value="UROS/Hem4"/>
</dbReference>
<feature type="domain" description="Tetrapyrrole biosynthesis uroporphyrinogen III synthase" evidence="10">
    <location>
        <begin position="17"/>
        <end position="200"/>
    </location>
</feature>
<dbReference type="CDD" id="cd06578">
    <property type="entry name" value="HemD"/>
    <property type="match status" value="1"/>
</dbReference>
<dbReference type="PANTHER" id="PTHR38042">
    <property type="entry name" value="UROPORPHYRINOGEN-III SYNTHASE, CHLOROPLASTIC"/>
    <property type="match status" value="1"/>
</dbReference>
<evidence type="ECO:0000313" key="12">
    <source>
        <dbReference type="Proteomes" id="UP000003288"/>
    </source>
</evidence>
<evidence type="ECO:0000256" key="8">
    <source>
        <dbReference type="ARBA" id="ARBA00048617"/>
    </source>
</evidence>